<evidence type="ECO:0000313" key="2">
    <source>
        <dbReference type="EMBL" id="GMH56121.1"/>
    </source>
</evidence>
<evidence type="ECO:0000256" key="1">
    <source>
        <dbReference type="SAM" id="MobiDB-lite"/>
    </source>
</evidence>
<dbReference type="EMBL" id="BRXW01000450">
    <property type="protein sequence ID" value="GMH56121.1"/>
    <property type="molecule type" value="Genomic_DNA"/>
</dbReference>
<gene>
    <name evidence="2" type="ORF">TrLO_g7691</name>
</gene>
<proteinExistence type="predicted"/>
<name>A0A9W6ZN96_9STRA</name>
<dbReference type="Proteomes" id="UP001165122">
    <property type="component" value="Unassembled WGS sequence"/>
</dbReference>
<dbReference type="AlphaFoldDB" id="A0A9W6ZN96"/>
<dbReference type="PANTHER" id="PTHR45661">
    <property type="entry name" value="SURFACE ANTIGEN"/>
    <property type="match status" value="1"/>
</dbReference>
<accession>A0A9W6ZN96</accession>
<comment type="caution">
    <text evidence="2">The sequence shown here is derived from an EMBL/GenBank/DDBJ whole genome shotgun (WGS) entry which is preliminary data.</text>
</comment>
<sequence>MSKYVASESTELTESHKTGGKREEEDEGMEYGEDIIEADEAHNSTLISVSTAPPTWITKLRKPEIRAELNDRFVKFENSDKKSVLIDILHQRLRCEILLAGNNFLNTDDFRRLLVPFLPNDTLMTIRLASKPFSRVADRFISDGVESSTMMVHDGKDNLNPYFGEDEEGEEDEYFSALKERRKLVSRVIFFLDITKVGECACHYAANLIVVDIPEGVTTIGNVAFSGCSSLTTVSFPTTLISIGVWSFGYCSSLDNIDLLHTNLQELGQAAFARCSELKSMTIPDSLQTLGLQVFYACFKLVPSNINVNNQTIDSRSEVVAHLRSLQTPT</sequence>
<evidence type="ECO:0000313" key="3">
    <source>
        <dbReference type="Proteomes" id="UP001165122"/>
    </source>
</evidence>
<reference evidence="3" key="1">
    <citation type="journal article" date="2023" name="Commun. Biol.">
        <title>Genome analysis of Parmales, the sister group of diatoms, reveals the evolutionary specialization of diatoms from phago-mixotrophs to photoautotrophs.</title>
        <authorList>
            <person name="Ban H."/>
            <person name="Sato S."/>
            <person name="Yoshikawa S."/>
            <person name="Yamada K."/>
            <person name="Nakamura Y."/>
            <person name="Ichinomiya M."/>
            <person name="Sato N."/>
            <person name="Blanc-Mathieu R."/>
            <person name="Endo H."/>
            <person name="Kuwata A."/>
            <person name="Ogata H."/>
        </authorList>
    </citation>
    <scope>NUCLEOTIDE SEQUENCE [LARGE SCALE GENOMIC DNA]</scope>
    <source>
        <strain evidence="3">NIES 3700</strain>
    </source>
</reference>
<dbReference type="Gene3D" id="3.80.10.10">
    <property type="entry name" value="Ribonuclease Inhibitor"/>
    <property type="match status" value="1"/>
</dbReference>
<dbReference type="Pfam" id="PF13306">
    <property type="entry name" value="LRR_5"/>
    <property type="match status" value="1"/>
</dbReference>
<keyword evidence="3" id="KW-1185">Reference proteome</keyword>
<organism evidence="2 3">
    <name type="scientific">Triparma laevis f. longispina</name>
    <dbReference type="NCBI Taxonomy" id="1714387"/>
    <lineage>
        <taxon>Eukaryota</taxon>
        <taxon>Sar</taxon>
        <taxon>Stramenopiles</taxon>
        <taxon>Ochrophyta</taxon>
        <taxon>Bolidophyceae</taxon>
        <taxon>Parmales</taxon>
        <taxon>Triparmaceae</taxon>
        <taxon>Triparma</taxon>
    </lineage>
</organism>
<feature type="region of interest" description="Disordered" evidence="1">
    <location>
        <begin position="1"/>
        <end position="28"/>
    </location>
</feature>
<dbReference type="SUPFAM" id="SSF52058">
    <property type="entry name" value="L domain-like"/>
    <property type="match status" value="1"/>
</dbReference>
<protein>
    <submittedName>
        <fullName evidence="2">Uncharacterized protein</fullName>
    </submittedName>
</protein>
<dbReference type="InterPro" id="IPR026906">
    <property type="entry name" value="LRR_5"/>
</dbReference>
<dbReference type="InterPro" id="IPR053139">
    <property type="entry name" value="Surface_bspA-like"/>
</dbReference>
<dbReference type="InterPro" id="IPR032675">
    <property type="entry name" value="LRR_dom_sf"/>
</dbReference>
<dbReference type="PANTHER" id="PTHR45661:SF3">
    <property type="entry name" value="IG-LIKE DOMAIN-CONTAINING PROTEIN"/>
    <property type="match status" value="1"/>
</dbReference>
<feature type="compositionally biased region" description="Basic and acidic residues" evidence="1">
    <location>
        <begin position="13"/>
        <end position="23"/>
    </location>
</feature>